<name>A0A3S0IH53_9DEIO</name>
<proteinExistence type="predicted"/>
<dbReference type="InterPro" id="IPR013321">
    <property type="entry name" value="Arc_rbn_hlx_hlx"/>
</dbReference>
<accession>A0A3S0IH53</accession>
<sequence length="78" mass="8616">MTYQNAQRVTASLPPSLATFLDEYQKQTGVSKSEIIALGLKALQEKLLAEEYAAYAQSGEFADLETGDGLDDESDQWR</sequence>
<gene>
    <name evidence="2" type="ORF">EJ104_12695</name>
</gene>
<protein>
    <submittedName>
        <fullName evidence="2">Ribbon-helix-helix domain-containing protein</fullName>
    </submittedName>
</protein>
<dbReference type="AlphaFoldDB" id="A0A3S0IH53"/>
<dbReference type="Gene3D" id="1.10.1220.10">
    <property type="entry name" value="Met repressor-like"/>
    <property type="match status" value="1"/>
</dbReference>
<keyword evidence="3" id="KW-1185">Reference proteome</keyword>
<dbReference type="SUPFAM" id="SSF47598">
    <property type="entry name" value="Ribbon-helix-helix"/>
    <property type="match status" value="1"/>
</dbReference>
<dbReference type="OrthoDB" id="73334at2"/>
<dbReference type="InterPro" id="IPR038733">
    <property type="entry name" value="Predicted_DNA_bind_prot_RHH"/>
</dbReference>
<evidence type="ECO:0000259" key="1">
    <source>
        <dbReference type="Pfam" id="PF12651"/>
    </source>
</evidence>
<reference evidence="2 3" key="1">
    <citation type="submission" date="2018-12" db="EMBL/GenBank/DDBJ databases">
        <title>Deinococcus radiophilus ATCC 27603 genome sequencing and assembly.</title>
        <authorList>
            <person name="Maclea K.S."/>
            <person name="Maynard C.R."/>
        </authorList>
    </citation>
    <scope>NUCLEOTIDE SEQUENCE [LARGE SCALE GENOMIC DNA]</scope>
    <source>
        <strain evidence="2 3">ATCC 27603</strain>
    </source>
</reference>
<dbReference type="EMBL" id="RXPE01000043">
    <property type="protein sequence ID" value="RTR22851.1"/>
    <property type="molecule type" value="Genomic_DNA"/>
</dbReference>
<evidence type="ECO:0000313" key="2">
    <source>
        <dbReference type="EMBL" id="RTR22851.1"/>
    </source>
</evidence>
<dbReference type="Pfam" id="PF12651">
    <property type="entry name" value="RHH_3"/>
    <property type="match status" value="1"/>
</dbReference>
<organism evidence="2 3">
    <name type="scientific">Deinococcus radiophilus</name>
    <dbReference type="NCBI Taxonomy" id="32062"/>
    <lineage>
        <taxon>Bacteria</taxon>
        <taxon>Thermotogati</taxon>
        <taxon>Deinococcota</taxon>
        <taxon>Deinococci</taxon>
        <taxon>Deinococcales</taxon>
        <taxon>Deinococcaceae</taxon>
        <taxon>Deinococcus</taxon>
    </lineage>
</organism>
<dbReference type="Proteomes" id="UP000277766">
    <property type="component" value="Unassembled WGS sequence"/>
</dbReference>
<dbReference type="InterPro" id="IPR010985">
    <property type="entry name" value="Ribbon_hlx_hlx"/>
</dbReference>
<feature type="domain" description="Predicted DNA-binding protein ribbon-helix-helix" evidence="1">
    <location>
        <begin position="7"/>
        <end position="46"/>
    </location>
</feature>
<dbReference type="GO" id="GO:0006355">
    <property type="term" value="P:regulation of DNA-templated transcription"/>
    <property type="evidence" value="ECO:0007669"/>
    <property type="project" value="InterPro"/>
</dbReference>
<comment type="caution">
    <text evidence="2">The sequence shown here is derived from an EMBL/GenBank/DDBJ whole genome shotgun (WGS) entry which is preliminary data.</text>
</comment>
<dbReference type="RefSeq" id="WP_126353373.1">
    <property type="nucleotide sequence ID" value="NZ_CP086380.1"/>
</dbReference>
<evidence type="ECO:0000313" key="3">
    <source>
        <dbReference type="Proteomes" id="UP000277766"/>
    </source>
</evidence>